<protein>
    <recommendedName>
        <fullName evidence="3">ArsR family transcriptional regulator</fullName>
    </recommendedName>
</protein>
<dbReference type="InterPro" id="IPR053143">
    <property type="entry name" value="Arylsulfate_ST"/>
</dbReference>
<evidence type="ECO:0000313" key="2">
    <source>
        <dbReference type="Proteomes" id="UP001500266"/>
    </source>
</evidence>
<dbReference type="InterPro" id="IPR006311">
    <property type="entry name" value="TAT_signal"/>
</dbReference>
<dbReference type="PANTHER" id="PTHR35340:SF5">
    <property type="entry name" value="ASST-DOMAIN-CONTAINING PROTEIN"/>
    <property type="match status" value="1"/>
</dbReference>
<dbReference type="SUPFAM" id="SSF50998">
    <property type="entry name" value="Quinoprotein alcohol dehydrogenase-like"/>
    <property type="match status" value="1"/>
</dbReference>
<dbReference type="Pfam" id="PF14269">
    <property type="entry name" value="Arylsulfotran_2"/>
    <property type="match status" value="1"/>
</dbReference>
<evidence type="ECO:0000313" key="1">
    <source>
        <dbReference type="EMBL" id="GAA4139415.1"/>
    </source>
</evidence>
<proteinExistence type="predicted"/>
<keyword evidence="2" id="KW-1185">Reference proteome</keyword>
<dbReference type="PROSITE" id="PS51318">
    <property type="entry name" value="TAT"/>
    <property type="match status" value="1"/>
</dbReference>
<dbReference type="InterPro" id="IPR011047">
    <property type="entry name" value="Quinoprotein_ADH-like_sf"/>
</dbReference>
<accession>A0ABP7YPI1</accession>
<dbReference type="InterPro" id="IPR039535">
    <property type="entry name" value="ASST-like"/>
</dbReference>
<dbReference type="EMBL" id="BAABDO010000029">
    <property type="protein sequence ID" value="GAA4139415.1"/>
    <property type="molecule type" value="Genomic_DNA"/>
</dbReference>
<reference evidence="2" key="1">
    <citation type="journal article" date="2019" name="Int. J. Syst. Evol. Microbiol.">
        <title>The Global Catalogue of Microorganisms (GCM) 10K type strain sequencing project: providing services to taxonomists for standard genome sequencing and annotation.</title>
        <authorList>
            <consortium name="The Broad Institute Genomics Platform"/>
            <consortium name="The Broad Institute Genome Sequencing Center for Infectious Disease"/>
            <person name="Wu L."/>
            <person name="Ma J."/>
        </authorList>
    </citation>
    <scope>NUCLEOTIDE SEQUENCE [LARGE SCALE GENOMIC DNA]</scope>
    <source>
        <strain evidence="2">JCM 17316</strain>
    </source>
</reference>
<name>A0ABP7YPI1_9ACTN</name>
<organism evidence="1 2">
    <name type="scientific">Actinomadura keratinilytica</name>
    <dbReference type="NCBI Taxonomy" id="547461"/>
    <lineage>
        <taxon>Bacteria</taxon>
        <taxon>Bacillati</taxon>
        <taxon>Actinomycetota</taxon>
        <taxon>Actinomycetes</taxon>
        <taxon>Streptosporangiales</taxon>
        <taxon>Thermomonosporaceae</taxon>
        <taxon>Actinomadura</taxon>
    </lineage>
</organism>
<comment type="caution">
    <text evidence="1">The sequence shown here is derived from an EMBL/GenBank/DDBJ whole genome shotgun (WGS) entry which is preliminary data.</text>
</comment>
<sequence length="482" mass="51442">MLPLLIRRRTALLGGLAVAAAPLLAAGSGVFLPVGAASASAAAPDAPPEVTVGVHRPGTAPGLLFLGPQNPMTSAARGPQIVDDRGRPVWFRPIPDDHFSSDVRVQTYRGRQVLTWWEGIQTVPGAGITVGTGYIADSHYRIIAKLPNLDMHEFLLTPRGTALVTVYREVPYDLSPVGGAEDGVVLDSIVQEIDVQTGEVLLRWSSLDHVPLTESQLEPPPGSNPYDYFHVNSIDLDPDGDLLVSALNTSAVYKIDRSTGRIVWRLGGRSSTFALADGVRFQRQHDARAVGRDTIRIFDNEGDNGLSRVVWIKLDRERRRATLVRQIAHPQDKKAATMGGAAGLPNGNTVVSWGSAGGFSEFSRTGELLLDATFAEGFSTYRAYRAPWHGRPLTPPTVSLSGSTARIVWNGATGVARWRILAGPSRAALRPVAQTAWNGFDTATALPSVAVAGARFVKAEALDARGRVIGASAVTPVRAAGL</sequence>
<evidence type="ECO:0008006" key="3">
    <source>
        <dbReference type="Google" id="ProtNLM"/>
    </source>
</evidence>
<dbReference type="Proteomes" id="UP001500266">
    <property type="component" value="Unassembled WGS sequence"/>
</dbReference>
<dbReference type="PANTHER" id="PTHR35340">
    <property type="entry name" value="PQQ ENZYME REPEAT PROTEIN-RELATED"/>
    <property type="match status" value="1"/>
</dbReference>
<dbReference type="RefSeq" id="WP_345020889.1">
    <property type="nucleotide sequence ID" value="NZ_BAABDO010000029.1"/>
</dbReference>
<gene>
    <name evidence="1" type="ORF">GCM10022416_25660</name>
</gene>